<dbReference type="GO" id="GO:0004252">
    <property type="term" value="F:serine-type endopeptidase activity"/>
    <property type="evidence" value="ECO:0007669"/>
    <property type="project" value="InterPro"/>
</dbReference>
<dbReference type="SUPFAM" id="SSF51306">
    <property type="entry name" value="LexA/Signal peptidase"/>
    <property type="match status" value="1"/>
</dbReference>
<dbReference type="EC" id="3.4.21.89" evidence="3 6"/>
<gene>
    <name evidence="8" type="ORF">A3H02_00705</name>
</gene>
<evidence type="ECO:0000256" key="5">
    <source>
        <dbReference type="PIRSR" id="PIRSR600223-1"/>
    </source>
</evidence>
<evidence type="ECO:0000256" key="6">
    <source>
        <dbReference type="RuleBase" id="RU362042"/>
    </source>
</evidence>
<dbReference type="PANTHER" id="PTHR43390:SF1">
    <property type="entry name" value="CHLOROPLAST PROCESSING PEPTIDASE"/>
    <property type="match status" value="1"/>
</dbReference>
<protein>
    <recommendedName>
        <fullName evidence="3 6">Signal peptidase I</fullName>
        <ecNumber evidence="3 6">3.4.21.89</ecNumber>
    </recommendedName>
</protein>
<dbReference type="NCBIfam" id="TIGR02227">
    <property type="entry name" value="sigpep_I_bact"/>
    <property type="match status" value="1"/>
</dbReference>
<evidence type="ECO:0000256" key="3">
    <source>
        <dbReference type="ARBA" id="ARBA00013208"/>
    </source>
</evidence>
<dbReference type="AlphaFoldDB" id="A0A1G2F3H4"/>
<comment type="catalytic activity">
    <reaction evidence="1 6">
        <text>Cleavage of hydrophobic, N-terminal signal or leader sequences from secreted and periplasmic proteins.</text>
        <dbReference type="EC" id="3.4.21.89"/>
    </reaction>
</comment>
<keyword evidence="6" id="KW-0472">Membrane</keyword>
<dbReference type="Proteomes" id="UP000176787">
    <property type="component" value="Unassembled WGS sequence"/>
</dbReference>
<dbReference type="EMBL" id="MHMS01000012">
    <property type="protein sequence ID" value="OGZ32190.1"/>
    <property type="molecule type" value="Genomic_DNA"/>
</dbReference>
<dbReference type="PANTHER" id="PTHR43390">
    <property type="entry name" value="SIGNAL PEPTIDASE I"/>
    <property type="match status" value="1"/>
</dbReference>
<reference evidence="8 9" key="1">
    <citation type="journal article" date="2016" name="Nat. Commun.">
        <title>Thousands of microbial genomes shed light on interconnected biogeochemical processes in an aquifer system.</title>
        <authorList>
            <person name="Anantharaman K."/>
            <person name="Brown C.T."/>
            <person name="Hug L.A."/>
            <person name="Sharon I."/>
            <person name="Castelle C.J."/>
            <person name="Probst A.J."/>
            <person name="Thomas B.C."/>
            <person name="Singh A."/>
            <person name="Wilkins M.J."/>
            <person name="Karaoz U."/>
            <person name="Brodie E.L."/>
            <person name="Williams K.H."/>
            <person name="Hubbard S.S."/>
            <person name="Banfield J.F."/>
        </authorList>
    </citation>
    <scope>NUCLEOTIDE SEQUENCE [LARGE SCALE GENOMIC DNA]</scope>
</reference>
<name>A0A1G2F3H4_9BACT</name>
<dbReference type="GO" id="GO:0006465">
    <property type="term" value="P:signal peptide processing"/>
    <property type="evidence" value="ECO:0007669"/>
    <property type="project" value="InterPro"/>
</dbReference>
<dbReference type="PROSITE" id="PS00761">
    <property type="entry name" value="SPASE_I_3"/>
    <property type="match status" value="1"/>
</dbReference>
<comment type="subcellular location">
    <subcellularLocation>
        <location evidence="6">Membrane</location>
        <topology evidence="6">Single-pass type II membrane protein</topology>
    </subcellularLocation>
</comment>
<feature type="active site" evidence="5">
    <location>
        <position position="79"/>
    </location>
</feature>
<dbReference type="Gene3D" id="2.10.109.10">
    <property type="entry name" value="Umud Fragment, subunit A"/>
    <property type="match status" value="1"/>
</dbReference>
<feature type="transmembrane region" description="Helical" evidence="6">
    <location>
        <begin position="12"/>
        <end position="31"/>
    </location>
</feature>
<evidence type="ECO:0000256" key="4">
    <source>
        <dbReference type="ARBA" id="ARBA00022801"/>
    </source>
</evidence>
<evidence type="ECO:0000259" key="7">
    <source>
        <dbReference type="Pfam" id="PF10502"/>
    </source>
</evidence>
<proteinExistence type="inferred from homology"/>
<feature type="active site" evidence="5">
    <location>
        <position position="36"/>
    </location>
</feature>
<evidence type="ECO:0000256" key="1">
    <source>
        <dbReference type="ARBA" id="ARBA00000677"/>
    </source>
</evidence>
<organism evidence="8 9">
    <name type="scientific">Candidatus Niyogibacteria bacterium RIFCSPLOWO2_12_FULL_41_13</name>
    <dbReference type="NCBI Taxonomy" id="1801726"/>
    <lineage>
        <taxon>Bacteria</taxon>
        <taxon>Candidatus Niyogiibacteriota</taxon>
    </lineage>
</organism>
<dbReference type="GO" id="GO:0009003">
    <property type="term" value="F:signal peptidase activity"/>
    <property type="evidence" value="ECO:0007669"/>
    <property type="project" value="UniProtKB-EC"/>
</dbReference>
<dbReference type="InterPro" id="IPR019533">
    <property type="entry name" value="Peptidase_S26"/>
</dbReference>
<dbReference type="PRINTS" id="PR00727">
    <property type="entry name" value="LEADERPTASE"/>
</dbReference>
<keyword evidence="6" id="KW-1133">Transmembrane helix</keyword>
<keyword evidence="4 6" id="KW-0378">Hydrolase</keyword>
<dbReference type="PROSITE" id="PS00760">
    <property type="entry name" value="SPASE_I_2"/>
    <property type="match status" value="1"/>
</dbReference>
<accession>A0A1G2F3H4</accession>
<dbReference type="GO" id="GO:0016020">
    <property type="term" value="C:membrane"/>
    <property type="evidence" value="ECO:0007669"/>
    <property type="project" value="UniProtKB-SubCell"/>
</dbReference>
<dbReference type="InterPro" id="IPR036286">
    <property type="entry name" value="LexA/Signal_pep-like_sf"/>
</dbReference>
<keyword evidence="6" id="KW-0645">Protease</keyword>
<dbReference type="InterPro" id="IPR019758">
    <property type="entry name" value="Pept_S26A_signal_pept_1_CS"/>
</dbReference>
<comment type="caution">
    <text evidence="8">The sequence shown here is derived from an EMBL/GenBank/DDBJ whole genome shotgun (WGS) entry which is preliminary data.</text>
</comment>
<dbReference type="Pfam" id="PF10502">
    <property type="entry name" value="Peptidase_S26"/>
    <property type="match status" value="1"/>
</dbReference>
<feature type="domain" description="Peptidase S26" evidence="7">
    <location>
        <begin position="7"/>
        <end position="167"/>
    </location>
</feature>
<sequence length="183" mass="21579">MIRDIYEIFKFIAIVALIVAPIRFFVAQPFIVQGSSMSPTFENSDYLVIDELSYRFREPKRGEMIVFKYPLDSSKFFIKRIVGLPGENIRMENNKIFIQKDGLPEQELEEKYFKSPALTLAGNKNKWSLNQNEYFVLGDNRSNSSDSRYFGLLDKKFIIGRAWLRLWPLNEIDYLPGYYKFKI</sequence>
<keyword evidence="6" id="KW-0812">Transmembrane</keyword>
<dbReference type="STRING" id="1801726.A3H02_00705"/>
<dbReference type="InterPro" id="IPR000223">
    <property type="entry name" value="Pept_S26A_signal_pept_1"/>
</dbReference>
<evidence type="ECO:0000256" key="2">
    <source>
        <dbReference type="ARBA" id="ARBA00009370"/>
    </source>
</evidence>
<dbReference type="CDD" id="cd06530">
    <property type="entry name" value="S26_SPase_I"/>
    <property type="match status" value="1"/>
</dbReference>
<evidence type="ECO:0000313" key="9">
    <source>
        <dbReference type="Proteomes" id="UP000176787"/>
    </source>
</evidence>
<comment type="similarity">
    <text evidence="2 6">Belongs to the peptidase S26 family.</text>
</comment>
<dbReference type="InterPro" id="IPR019757">
    <property type="entry name" value="Pept_S26A_signal_pept_1_Lys-AS"/>
</dbReference>
<evidence type="ECO:0000313" key="8">
    <source>
        <dbReference type="EMBL" id="OGZ32190.1"/>
    </source>
</evidence>